<reference evidence="1 2" key="1">
    <citation type="submission" date="2019-09" db="EMBL/GenBank/DDBJ databases">
        <authorList>
            <person name="Depoorter E."/>
        </authorList>
    </citation>
    <scope>NUCLEOTIDE SEQUENCE [LARGE SCALE GENOMIC DNA]</scope>
    <source>
        <strain evidence="1">LMG 24065</strain>
    </source>
</reference>
<organism evidence="1 2">
    <name type="scientific">Burkholderia diffusa</name>
    <dbReference type="NCBI Taxonomy" id="488732"/>
    <lineage>
        <taxon>Bacteria</taxon>
        <taxon>Pseudomonadati</taxon>
        <taxon>Pseudomonadota</taxon>
        <taxon>Betaproteobacteria</taxon>
        <taxon>Burkholderiales</taxon>
        <taxon>Burkholderiaceae</taxon>
        <taxon>Burkholderia</taxon>
        <taxon>Burkholderia cepacia complex</taxon>
    </lineage>
</organism>
<proteinExistence type="predicted"/>
<dbReference type="AlphaFoldDB" id="A0A6P2K8Y5"/>
<gene>
    <name evidence="1" type="ORF">BDI24065_02369</name>
</gene>
<keyword evidence="2" id="KW-1185">Reference proteome</keyword>
<sequence length="79" mass="9094">MVRASRTHIDLHAPPALIDLGNRLVDSTDQCASPAFDRELVKRIHDVFSASVRQLLRVPFRRFRKPYKPDNIDNRKAIA</sequence>
<dbReference type="Proteomes" id="UP000494125">
    <property type="component" value="Unassembled WGS sequence"/>
</dbReference>
<evidence type="ECO:0000313" key="1">
    <source>
        <dbReference type="EMBL" id="VWB51625.1"/>
    </source>
</evidence>
<protein>
    <submittedName>
        <fullName evidence="1">Uncharacterized protein</fullName>
    </submittedName>
</protein>
<name>A0A6P2K8Y5_9BURK</name>
<dbReference type="EMBL" id="CABVPN010000010">
    <property type="protein sequence ID" value="VWB51625.1"/>
    <property type="molecule type" value="Genomic_DNA"/>
</dbReference>
<evidence type="ECO:0000313" key="2">
    <source>
        <dbReference type="Proteomes" id="UP000494125"/>
    </source>
</evidence>
<accession>A0A6P2K8Y5</accession>